<evidence type="ECO:0000256" key="1">
    <source>
        <dbReference type="ARBA" id="ARBA00004651"/>
    </source>
</evidence>
<evidence type="ECO:0000256" key="6">
    <source>
        <dbReference type="SAM" id="Phobius"/>
    </source>
</evidence>
<keyword evidence="8" id="KW-1185">Reference proteome</keyword>
<feature type="transmembrane region" description="Helical" evidence="6">
    <location>
        <begin position="58"/>
        <end position="80"/>
    </location>
</feature>
<dbReference type="InterPro" id="IPR001851">
    <property type="entry name" value="ABC_transp_permease"/>
</dbReference>
<feature type="transmembrane region" description="Helical" evidence="6">
    <location>
        <begin position="119"/>
        <end position="139"/>
    </location>
</feature>
<feature type="transmembrane region" description="Helical" evidence="6">
    <location>
        <begin position="12"/>
        <end position="38"/>
    </location>
</feature>
<evidence type="ECO:0000313" key="7">
    <source>
        <dbReference type="EMBL" id="PIP00029.1"/>
    </source>
</evidence>
<evidence type="ECO:0000256" key="4">
    <source>
        <dbReference type="ARBA" id="ARBA00022989"/>
    </source>
</evidence>
<comment type="caution">
    <text evidence="7">The sequence shown here is derived from an EMBL/GenBank/DDBJ whole genome shotgun (WGS) entry which is preliminary data.</text>
</comment>
<dbReference type="RefSeq" id="WP_100079365.1">
    <property type="nucleotide sequence ID" value="NZ_NQVN01000002.1"/>
</dbReference>
<keyword evidence="5 6" id="KW-0472">Membrane</keyword>
<dbReference type="AlphaFoldDB" id="A0A2G9WZ73"/>
<feature type="transmembrane region" description="Helical" evidence="6">
    <location>
        <begin position="192"/>
        <end position="213"/>
    </location>
</feature>
<feature type="transmembrane region" description="Helical" evidence="6">
    <location>
        <begin position="321"/>
        <end position="340"/>
    </location>
</feature>
<protein>
    <submittedName>
        <fullName evidence="7">ABC transporter permease</fullName>
    </submittedName>
</protein>
<dbReference type="CDD" id="cd06580">
    <property type="entry name" value="TM_PBP1_transp_TpRbsC_like"/>
    <property type="match status" value="1"/>
</dbReference>
<feature type="transmembrane region" description="Helical" evidence="6">
    <location>
        <begin position="273"/>
        <end position="290"/>
    </location>
</feature>
<organism evidence="7 8">
    <name type="scientific">Pleomorphomonas carboxyditropha</name>
    <dbReference type="NCBI Taxonomy" id="2023338"/>
    <lineage>
        <taxon>Bacteria</taxon>
        <taxon>Pseudomonadati</taxon>
        <taxon>Pseudomonadota</taxon>
        <taxon>Alphaproteobacteria</taxon>
        <taxon>Hyphomicrobiales</taxon>
        <taxon>Pleomorphomonadaceae</taxon>
        <taxon>Pleomorphomonas</taxon>
    </lineage>
</organism>
<dbReference type="EMBL" id="NQVN01000002">
    <property type="protein sequence ID" value="PIP00029.1"/>
    <property type="molecule type" value="Genomic_DNA"/>
</dbReference>
<dbReference type="OrthoDB" id="9809785at2"/>
<feature type="transmembrane region" description="Helical" evidence="6">
    <location>
        <begin position="151"/>
        <end position="172"/>
    </location>
</feature>
<sequence>MIAFERRESAGWIAQAIAYLLAIAAGLLASVVLITITGADVADGLGALWQGAFGDAEAIGQSLAAAIPLVFTGLATVVAFRAGIWNIGQEGQVFAGAMAGYWMSLQLAGAPAIVAVPAVVLASVAGGAAVAALCAVLKTRFDVNEIISTMMLNYIIVYLLSYLLAGGPWIEAGSTAYHQTPLIADTFRLPELFGLHLGAPLALLATAAVALVIGRTPLGFELRGLGFNPVALRYKGVRVATTIVMAMAISGALSALAGVSEVFGINFRLRAEVLNGLGYTGIIVGMIGALNPWGTLVAALAFGAMANGALYMSVLTDVPSALVPAMQGILLLFVLGAAVLTRYRLRFGRKDGRHG</sequence>
<evidence type="ECO:0000256" key="5">
    <source>
        <dbReference type="ARBA" id="ARBA00023136"/>
    </source>
</evidence>
<feature type="transmembrane region" description="Helical" evidence="6">
    <location>
        <begin position="92"/>
        <end position="113"/>
    </location>
</feature>
<comment type="subcellular location">
    <subcellularLocation>
        <location evidence="1">Cell membrane</location>
        <topology evidence="1">Multi-pass membrane protein</topology>
    </subcellularLocation>
</comment>
<reference evidence="7 8" key="1">
    <citation type="submission" date="2017-08" db="EMBL/GenBank/DDBJ databases">
        <title>Pleomorphomonas carboxidotrophicus sp. nov., a new mesophilic hydrogenogenic carboxidotroph.</title>
        <authorList>
            <person name="Esquivel-Elizondo S."/>
            <person name="Krajmalnik-Brown R."/>
            <person name="Maldonado J."/>
        </authorList>
    </citation>
    <scope>NUCLEOTIDE SEQUENCE [LARGE SCALE GENOMIC DNA]</scope>
    <source>
        <strain evidence="7 8">SVCO-16</strain>
    </source>
</reference>
<dbReference type="PANTHER" id="PTHR47089:SF1">
    <property type="entry name" value="GUANOSINE ABC TRANSPORTER PERMEASE PROTEIN NUPP"/>
    <property type="match status" value="1"/>
</dbReference>
<dbReference type="GO" id="GO:0022857">
    <property type="term" value="F:transmembrane transporter activity"/>
    <property type="evidence" value="ECO:0007669"/>
    <property type="project" value="InterPro"/>
</dbReference>
<accession>A0A2G9WZ73</accession>
<dbReference type="GO" id="GO:0005886">
    <property type="term" value="C:plasma membrane"/>
    <property type="evidence" value="ECO:0007669"/>
    <property type="project" value="UniProtKB-SubCell"/>
</dbReference>
<keyword evidence="3 6" id="KW-0812">Transmembrane</keyword>
<dbReference type="PANTHER" id="PTHR47089">
    <property type="entry name" value="ABC TRANSPORTER, PERMEASE PROTEIN"/>
    <property type="match status" value="1"/>
</dbReference>
<evidence type="ECO:0000256" key="2">
    <source>
        <dbReference type="ARBA" id="ARBA00022475"/>
    </source>
</evidence>
<evidence type="ECO:0000313" key="8">
    <source>
        <dbReference type="Proteomes" id="UP000231070"/>
    </source>
</evidence>
<proteinExistence type="predicted"/>
<evidence type="ECO:0000256" key="3">
    <source>
        <dbReference type="ARBA" id="ARBA00022692"/>
    </source>
</evidence>
<gene>
    <name evidence="7" type="ORF">CJ014_04600</name>
</gene>
<keyword evidence="2" id="KW-1003">Cell membrane</keyword>
<dbReference type="Pfam" id="PF02653">
    <property type="entry name" value="BPD_transp_2"/>
    <property type="match status" value="1"/>
</dbReference>
<keyword evidence="4 6" id="KW-1133">Transmembrane helix</keyword>
<name>A0A2G9WZ73_9HYPH</name>
<dbReference type="Proteomes" id="UP000231070">
    <property type="component" value="Unassembled WGS sequence"/>
</dbReference>